<proteinExistence type="predicted"/>
<feature type="modified residue" description="Phosphohistidine" evidence="9">
    <location>
        <position position="59"/>
    </location>
</feature>
<dbReference type="Proteomes" id="UP000031623">
    <property type="component" value="Chromosome"/>
</dbReference>
<dbReference type="HOGENOM" id="CLU_000650_3_6_6"/>
<dbReference type="KEGG" id="tig:THII_0554"/>
<evidence type="ECO:0000256" key="1">
    <source>
        <dbReference type="ARBA" id="ARBA00000085"/>
    </source>
</evidence>
<dbReference type="Gene3D" id="3.30.565.10">
    <property type="entry name" value="Histidine kinase-like ATPase, C-terminal domain"/>
    <property type="match status" value="1"/>
</dbReference>
<evidence type="ECO:0000313" key="14">
    <source>
        <dbReference type="EMBL" id="BAP54851.1"/>
    </source>
</evidence>
<dbReference type="GO" id="GO:0006935">
    <property type="term" value="P:chemotaxis"/>
    <property type="evidence" value="ECO:0007669"/>
    <property type="project" value="InterPro"/>
</dbReference>
<keyword evidence="4 9" id="KW-0597">Phosphoprotein</keyword>
<dbReference type="InterPro" id="IPR036097">
    <property type="entry name" value="HisK_dim/P_sf"/>
</dbReference>
<evidence type="ECO:0000313" key="15">
    <source>
        <dbReference type="Proteomes" id="UP000031623"/>
    </source>
</evidence>
<dbReference type="PROSITE" id="PS50109">
    <property type="entry name" value="HIS_KIN"/>
    <property type="match status" value="1"/>
</dbReference>
<dbReference type="InterPro" id="IPR036890">
    <property type="entry name" value="HATPase_C_sf"/>
</dbReference>
<name>A0A090BUC2_9GAMM</name>
<dbReference type="AlphaFoldDB" id="A0A090BUC2"/>
<comment type="catalytic activity">
    <reaction evidence="1">
        <text>ATP + protein L-histidine = ADP + protein N-phospho-L-histidine.</text>
        <dbReference type="EC" id="2.7.13.3"/>
    </reaction>
</comment>
<accession>A0A090BUC2</accession>
<keyword evidence="6 14" id="KW-0418">Kinase</keyword>
<dbReference type="STRING" id="40754.THII_0554"/>
<dbReference type="SUPFAM" id="SSF50341">
    <property type="entry name" value="CheW-like"/>
    <property type="match status" value="1"/>
</dbReference>
<dbReference type="InterPro" id="IPR036061">
    <property type="entry name" value="CheW-like_dom_sf"/>
</dbReference>
<dbReference type="EC" id="2.7.13.3" evidence="2"/>
<dbReference type="PROSITE" id="PS50894">
    <property type="entry name" value="HPT"/>
    <property type="match status" value="1"/>
</dbReference>
<dbReference type="PROSITE" id="PS50851">
    <property type="entry name" value="CHEW"/>
    <property type="match status" value="1"/>
</dbReference>
<dbReference type="InterPro" id="IPR004105">
    <property type="entry name" value="CheA-like_dim"/>
</dbReference>
<evidence type="ECO:0000256" key="5">
    <source>
        <dbReference type="ARBA" id="ARBA00022679"/>
    </source>
</evidence>
<feature type="domain" description="Histidine kinase" evidence="11">
    <location>
        <begin position="326"/>
        <end position="535"/>
    </location>
</feature>
<protein>
    <recommendedName>
        <fullName evidence="3">Chemotaxis protein CheA</fullName>
        <ecNumber evidence="2">2.7.13.3</ecNumber>
    </recommendedName>
</protein>
<gene>
    <name evidence="14" type="ORF">THII_0554</name>
</gene>
<dbReference type="PANTHER" id="PTHR43395:SF1">
    <property type="entry name" value="CHEMOTAXIS PROTEIN CHEA"/>
    <property type="match status" value="1"/>
</dbReference>
<dbReference type="SUPFAM" id="SSF47226">
    <property type="entry name" value="Histidine-containing phosphotransfer domain, HPT domain"/>
    <property type="match status" value="1"/>
</dbReference>
<reference evidence="14 15" key="1">
    <citation type="journal article" date="2014" name="ISME J.">
        <title>Ecophysiology of Thioploca ingrica as revealed by the complete genome sequence supplemented with proteomic evidence.</title>
        <authorList>
            <person name="Kojima H."/>
            <person name="Ogura Y."/>
            <person name="Yamamoto N."/>
            <person name="Togashi T."/>
            <person name="Mori H."/>
            <person name="Watanabe T."/>
            <person name="Nemoto F."/>
            <person name="Kurokawa K."/>
            <person name="Hayashi T."/>
            <person name="Fukui M."/>
        </authorList>
    </citation>
    <scope>NUCLEOTIDE SEQUENCE [LARGE SCALE GENOMIC DNA]</scope>
</reference>
<dbReference type="GO" id="GO:0005737">
    <property type="term" value="C:cytoplasm"/>
    <property type="evidence" value="ECO:0007669"/>
    <property type="project" value="InterPro"/>
</dbReference>
<evidence type="ECO:0000259" key="11">
    <source>
        <dbReference type="PROSITE" id="PS50109"/>
    </source>
</evidence>
<comment type="function">
    <text evidence="8">Involved in the transmission of sensory signals from the chemoreceptors to the flagellar motors. CheA is autophosphorylated; it can transfer its phosphate group to either CheB or CheY.</text>
</comment>
<keyword evidence="15" id="KW-1185">Reference proteome</keyword>
<dbReference type="SMART" id="SM00260">
    <property type="entry name" value="CheW"/>
    <property type="match status" value="1"/>
</dbReference>
<dbReference type="FunFam" id="3.30.565.10:FF:000016">
    <property type="entry name" value="Chemotaxis protein CheA, putative"/>
    <property type="match status" value="1"/>
</dbReference>
<dbReference type="SUPFAM" id="SSF55874">
    <property type="entry name" value="ATPase domain of HSP90 chaperone/DNA topoisomerase II/histidine kinase"/>
    <property type="match status" value="1"/>
</dbReference>
<evidence type="ECO:0000256" key="4">
    <source>
        <dbReference type="ARBA" id="ARBA00022553"/>
    </source>
</evidence>
<dbReference type="SMART" id="SM01231">
    <property type="entry name" value="H-kinase_dim"/>
    <property type="match status" value="1"/>
</dbReference>
<dbReference type="InterPro" id="IPR008207">
    <property type="entry name" value="Sig_transdc_His_kin_Hpt_dom"/>
</dbReference>
<dbReference type="SMART" id="SM00073">
    <property type="entry name" value="HPT"/>
    <property type="match status" value="1"/>
</dbReference>
<feature type="compositionally biased region" description="Pro residues" evidence="10">
    <location>
        <begin position="234"/>
        <end position="259"/>
    </location>
</feature>
<evidence type="ECO:0000256" key="6">
    <source>
        <dbReference type="ARBA" id="ARBA00022777"/>
    </source>
</evidence>
<dbReference type="InterPro" id="IPR051315">
    <property type="entry name" value="Bact_Chemotaxis_CheA"/>
</dbReference>
<dbReference type="CDD" id="cd00088">
    <property type="entry name" value="HPT"/>
    <property type="match status" value="1"/>
</dbReference>
<dbReference type="InterPro" id="IPR037006">
    <property type="entry name" value="CheA-like_homodim_sf"/>
</dbReference>
<dbReference type="InterPro" id="IPR003594">
    <property type="entry name" value="HATPase_dom"/>
</dbReference>
<dbReference type="OrthoDB" id="9803176at2"/>
<organism evidence="14 15">
    <name type="scientific">Thioploca ingrica</name>
    <dbReference type="NCBI Taxonomy" id="40754"/>
    <lineage>
        <taxon>Bacteria</taxon>
        <taxon>Pseudomonadati</taxon>
        <taxon>Pseudomonadota</taxon>
        <taxon>Gammaproteobacteria</taxon>
        <taxon>Thiotrichales</taxon>
        <taxon>Thiotrichaceae</taxon>
        <taxon>Thioploca</taxon>
    </lineage>
</organism>
<evidence type="ECO:0000259" key="12">
    <source>
        <dbReference type="PROSITE" id="PS50851"/>
    </source>
</evidence>
<dbReference type="SUPFAM" id="SSF47384">
    <property type="entry name" value="Homodimeric domain of signal transducing histidine kinase"/>
    <property type="match status" value="1"/>
</dbReference>
<dbReference type="InterPro" id="IPR004358">
    <property type="entry name" value="Sig_transdc_His_kin-like_C"/>
</dbReference>
<dbReference type="GO" id="GO:0000155">
    <property type="term" value="F:phosphorelay sensor kinase activity"/>
    <property type="evidence" value="ECO:0007669"/>
    <property type="project" value="InterPro"/>
</dbReference>
<dbReference type="InterPro" id="IPR036641">
    <property type="entry name" value="HPT_dom_sf"/>
</dbReference>
<evidence type="ECO:0000256" key="7">
    <source>
        <dbReference type="ARBA" id="ARBA00023012"/>
    </source>
</evidence>
<evidence type="ECO:0000256" key="8">
    <source>
        <dbReference type="ARBA" id="ARBA00035100"/>
    </source>
</evidence>
<evidence type="ECO:0000256" key="10">
    <source>
        <dbReference type="SAM" id="MobiDB-lite"/>
    </source>
</evidence>
<dbReference type="Pfam" id="PF01584">
    <property type="entry name" value="CheW"/>
    <property type="match status" value="1"/>
</dbReference>
<dbReference type="Gene3D" id="2.30.30.40">
    <property type="entry name" value="SH3 Domains"/>
    <property type="match status" value="1"/>
</dbReference>
<dbReference type="EMBL" id="AP014633">
    <property type="protein sequence ID" value="BAP54851.1"/>
    <property type="molecule type" value="Genomic_DNA"/>
</dbReference>
<evidence type="ECO:0000256" key="2">
    <source>
        <dbReference type="ARBA" id="ARBA00012438"/>
    </source>
</evidence>
<dbReference type="Gene3D" id="1.10.287.560">
    <property type="entry name" value="Histidine kinase CheA-like, homodimeric domain"/>
    <property type="match status" value="1"/>
</dbReference>
<keyword evidence="7" id="KW-0902">Two-component regulatory system</keyword>
<dbReference type="Pfam" id="PF02518">
    <property type="entry name" value="HATPase_c"/>
    <property type="match status" value="1"/>
</dbReference>
<dbReference type="PRINTS" id="PR00344">
    <property type="entry name" value="BCTRLSENSOR"/>
</dbReference>
<feature type="domain" description="HPt" evidence="13">
    <location>
        <begin position="8"/>
        <end position="116"/>
    </location>
</feature>
<dbReference type="SMART" id="SM00387">
    <property type="entry name" value="HATPase_c"/>
    <property type="match status" value="1"/>
</dbReference>
<dbReference type="Pfam" id="PF02895">
    <property type="entry name" value="H-kinase_dim"/>
    <property type="match status" value="1"/>
</dbReference>
<evidence type="ECO:0000259" key="13">
    <source>
        <dbReference type="PROSITE" id="PS50894"/>
    </source>
</evidence>
<evidence type="ECO:0000256" key="9">
    <source>
        <dbReference type="PROSITE-ProRule" id="PRU00110"/>
    </source>
</evidence>
<dbReference type="InterPro" id="IPR002545">
    <property type="entry name" value="CheW-lke_dom"/>
</dbReference>
<keyword evidence="5" id="KW-0808">Transferase</keyword>
<feature type="domain" description="CheW-like" evidence="12">
    <location>
        <begin position="537"/>
        <end position="672"/>
    </location>
</feature>
<dbReference type="Gene3D" id="1.20.120.160">
    <property type="entry name" value="HPT domain"/>
    <property type="match status" value="1"/>
</dbReference>
<dbReference type="PANTHER" id="PTHR43395">
    <property type="entry name" value="SENSOR HISTIDINE KINASE CHEA"/>
    <property type="match status" value="1"/>
</dbReference>
<feature type="region of interest" description="Disordered" evidence="10">
    <location>
        <begin position="232"/>
        <end position="276"/>
    </location>
</feature>
<sequence length="676" mass="73770">MSSEDFCQEPFINEFIDDLYAECDERLSLVRRDLLALESFIQQPTLDHTLLDALLRNLHTIKGLCGTINLKVAEQLAHQLENYLRTLRQGQIKLSHEGLETLFAGAQLLEQSIIAHRADSSLPDITAVSTALVSVVGGTVSTTPTSTSALSSPHEPEQPRIWRFEFIPTPTLAERGINVNQIRSRLEGIGKITQATPRPTTQGGGLAFEFLVATSAAEACFAPWQADGLTYTLPKPPPSLPETSPSPPATPPSLQPAEPPLANHGESPPLPVATRLPALTPSNMVRVDMARIDELMRLIGELVTTRARQDNHLKQLRASLPLAQWRILQETNLALERHLRTLREAVMRVRLVPIGSAFERMQFVIRDLMHQTHKAVKLELTGKETEIDKMMVDKMIDPLLHLVRNAVSHGIESPTKRLAQGKPSEGMIALRAYNTGDMMTIEIEDDGQGIDLNKVAQHARTQGLLAADTVLDPANLLELLCQPGFTTKTQADLASGRGVGMDVVRNAVTELGGAISLETQVGKGTRFTIQLPLTLSIADAMIISVSGQLFAVPQVAVHEVARLNPVAITVLENNELLLHPRGILPILHLNRLFHLTEPKIDQTSYVLIVGGASAATAIAMIVDRILSQQEIVVRTLTDPLAQVPGIVGASELGDGKIVLILDVATLTRMAYQTRLN</sequence>
<evidence type="ECO:0000256" key="3">
    <source>
        <dbReference type="ARBA" id="ARBA00021495"/>
    </source>
</evidence>
<dbReference type="Pfam" id="PF01627">
    <property type="entry name" value="Hpt"/>
    <property type="match status" value="1"/>
</dbReference>
<dbReference type="InterPro" id="IPR005467">
    <property type="entry name" value="His_kinase_dom"/>
</dbReference>